<keyword evidence="2" id="KW-0812">Transmembrane</keyword>
<gene>
    <name evidence="3" type="ORF">I6H42_06770</name>
</gene>
<evidence type="ECO:0000313" key="4">
    <source>
        <dbReference type="Proteomes" id="UP000595220"/>
    </source>
</evidence>
<feature type="compositionally biased region" description="Polar residues" evidence="1">
    <location>
        <begin position="1"/>
        <end position="16"/>
    </location>
</feature>
<reference evidence="3 4" key="1">
    <citation type="submission" date="2020-12" db="EMBL/GenBank/DDBJ databases">
        <title>FDA dAtabase for Regulatory Grade micrObial Sequences (FDA-ARGOS): Supporting development and validation of Infectious Disease Dx tests.</title>
        <authorList>
            <person name="Sproer C."/>
            <person name="Gronow S."/>
            <person name="Severitt S."/>
            <person name="Schroder I."/>
            <person name="Tallon L."/>
            <person name="Sadzewicz L."/>
            <person name="Zhao X."/>
            <person name="Boylan J."/>
            <person name="Ott S."/>
            <person name="Bowen H."/>
            <person name="Vavikolanu K."/>
            <person name="Mehta A."/>
            <person name="Aluvathingal J."/>
            <person name="Nadendla S."/>
            <person name="Lowell S."/>
            <person name="Myers T."/>
            <person name="Yan Y."/>
            <person name="Sichtig H."/>
        </authorList>
    </citation>
    <scope>NUCLEOTIDE SEQUENCE [LARGE SCALE GENOMIC DNA]</scope>
    <source>
        <strain evidence="3 4">FDAARGOS_985</strain>
    </source>
</reference>
<evidence type="ECO:0000256" key="2">
    <source>
        <dbReference type="SAM" id="Phobius"/>
    </source>
</evidence>
<accession>A0AAP9Y7F2</accession>
<keyword evidence="4" id="KW-1185">Reference proteome</keyword>
<feature type="transmembrane region" description="Helical" evidence="2">
    <location>
        <begin position="94"/>
        <end position="112"/>
    </location>
</feature>
<keyword evidence="2" id="KW-0472">Membrane</keyword>
<evidence type="ECO:0000313" key="3">
    <source>
        <dbReference type="EMBL" id="QQC43491.1"/>
    </source>
</evidence>
<organism evidence="3 4">
    <name type="scientific">Schaalia meyeri</name>
    <dbReference type="NCBI Taxonomy" id="52773"/>
    <lineage>
        <taxon>Bacteria</taxon>
        <taxon>Bacillati</taxon>
        <taxon>Actinomycetota</taxon>
        <taxon>Actinomycetes</taxon>
        <taxon>Actinomycetales</taxon>
        <taxon>Actinomycetaceae</taxon>
        <taxon>Schaalia</taxon>
    </lineage>
</organism>
<name>A0AAP9Y7F2_9ACTO</name>
<dbReference type="InterPro" id="IPR022062">
    <property type="entry name" value="DUF3618"/>
</dbReference>
<proteinExistence type="predicted"/>
<dbReference type="Proteomes" id="UP000595220">
    <property type="component" value="Chromosome"/>
</dbReference>
<protein>
    <submittedName>
        <fullName evidence="3">DUF3618 domain-containing protein</fullName>
    </submittedName>
</protein>
<keyword evidence="2" id="KW-1133">Transmembrane helix</keyword>
<evidence type="ECO:0000256" key="1">
    <source>
        <dbReference type="SAM" id="MobiDB-lite"/>
    </source>
</evidence>
<dbReference type="EMBL" id="CP066065">
    <property type="protein sequence ID" value="QQC43491.1"/>
    <property type="molecule type" value="Genomic_DNA"/>
</dbReference>
<feature type="region of interest" description="Disordered" evidence="1">
    <location>
        <begin position="1"/>
        <end position="29"/>
    </location>
</feature>
<dbReference type="Pfam" id="PF12277">
    <property type="entry name" value="DUF3618"/>
    <property type="match status" value="1"/>
</dbReference>
<sequence length="146" mass="15577">MSTNIDPRNVTVSAPATSPRDPDPRTEAQVTADLERRRAELAATIDQLYTRVQPAALAQDVKDSVTARLASFKETASLTLQEAAEGDTEALRRVGIVALSAVGALGAIAWLVTRPARRSRRQARRTGREAAALVLSALASNESGTR</sequence>
<dbReference type="RefSeq" id="WP_074633354.1">
    <property type="nucleotide sequence ID" value="NZ_CP066065.1"/>
</dbReference>
<dbReference type="AlphaFoldDB" id="A0AAP9Y7F2"/>